<name>A0A418QJW6_9BACT</name>
<evidence type="ECO:0000313" key="1">
    <source>
        <dbReference type="EMBL" id="RIY05455.1"/>
    </source>
</evidence>
<dbReference type="AlphaFoldDB" id="A0A418QJW6"/>
<dbReference type="Proteomes" id="UP000284250">
    <property type="component" value="Unassembled WGS sequence"/>
</dbReference>
<sequence>MALKDFDQLVDEINQAVHTDGPQGKTTADGLNSVLQSLAKELTDLPQQVAPTPDSTGSTTYSVLPYAPIITLDLAGAALHSLAVAGNLTFTETTNKAATRSKVIRLVGDGNARTLTFPPAWVFVGAAAPTGLAAGMTAILTLTCFGSTEEDIVAGYAAQL</sequence>
<organism evidence="1 2">
    <name type="scientific">Hymenobacter rubripertinctus</name>
    <dbReference type="NCBI Taxonomy" id="2029981"/>
    <lineage>
        <taxon>Bacteria</taxon>
        <taxon>Pseudomonadati</taxon>
        <taxon>Bacteroidota</taxon>
        <taxon>Cytophagia</taxon>
        <taxon>Cytophagales</taxon>
        <taxon>Hymenobacteraceae</taxon>
        <taxon>Hymenobacter</taxon>
    </lineage>
</organism>
<protein>
    <submittedName>
        <fullName evidence="1">Uncharacterized protein</fullName>
    </submittedName>
</protein>
<dbReference type="EMBL" id="QYCN01000055">
    <property type="protein sequence ID" value="RIY05455.1"/>
    <property type="molecule type" value="Genomic_DNA"/>
</dbReference>
<gene>
    <name evidence="1" type="ORF">D0T11_20380</name>
</gene>
<comment type="caution">
    <text evidence="1">The sequence shown here is derived from an EMBL/GenBank/DDBJ whole genome shotgun (WGS) entry which is preliminary data.</text>
</comment>
<keyword evidence="2" id="KW-1185">Reference proteome</keyword>
<proteinExistence type="predicted"/>
<dbReference type="OrthoDB" id="1108945at2"/>
<evidence type="ECO:0000313" key="2">
    <source>
        <dbReference type="Proteomes" id="UP000284250"/>
    </source>
</evidence>
<dbReference type="RefSeq" id="WP_119657662.1">
    <property type="nucleotide sequence ID" value="NZ_JBHUOI010000085.1"/>
</dbReference>
<accession>A0A418QJW6</accession>
<reference evidence="1 2" key="1">
    <citation type="submission" date="2019-01" db="EMBL/GenBank/DDBJ databases">
        <title>Hymenobacter humicola sp. nov., isolated from soils in Antarctica.</title>
        <authorList>
            <person name="Sedlacek I."/>
            <person name="Holochova P."/>
            <person name="Kralova S."/>
            <person name="Pantucek R."/>
            <person name="Stankova E."/>
            <person name="Vrbovska V."/>
            <person name="Kristofova L."/>
            <person name="Svec P."/>
            <person name="Busse H.-J."/>
        </authorList>
    </citation>
    <scope>NUCLEOTIDE SEQUENCE [LARGE SCALE GENOMIC DNA]</scope>
    <source>
        <strain evidence="1 2">CCM 8852</strain>
    </source>
</reference>